<dbReference type="RefSeq" id="WP_115897147.1">
    <property type="nucleotide sequence ID" value="NZ_QUNG01000004.1"/>
</dbReference>
<protein>
    <submittedName>
        <fullName evidence="1">Uncharacterized protein</fullName>
    </submittedName>
</protein>
<proteinExistence type="predicted"/>
<dbReference type="AlphaFoldDB" id="A0A3E0DQT2"/>
<sequence length="70" mass="8039">MTDKHFIFQRIQNYAGEGFDPTADDQIATMLQSKFNIYLPQRTSVDKSLESTSSDHEIIDLIIQYRALTA</sequence>
<evidence type="ECO:0000313" key="1">
    <source>
        <dbReference type="EMBL" id="REG84241.1"/>
    </source>
</evidence>
<accession>A0A3E0DQT2</accession>
<dbReference type="EMBL" id="QUNG01000004">
    <property type="protein sequence ID" value="REG84241.1"/>
    <property type="molecule type" value="Genomic_DNA"/>
</dbReference>
<name>A0A3E0DQT2_9GAMM</name>
<gene>
    <name evidence="1" type="ORF">DFP81_104120</name>
</gene>
<dbReference type="Proteomes" id="UP000256542">
    <property type="component" value="Unassembled WGS sequence"/>
</dbReference>
<keyword evidence="2" id="KW-1185">Reference proteome</keyword>
<dbReference type="OrthoDB" id="6370513at2"/>
<comment type="caution">
    <text evidence="1">The sequence shown here is derived from an EMBL/GenBank/DDBJ whole genome shotgun (WGS) entry which is preliminary data.</text>
</comment>
<organism evidence="1 2">
    <name type="scientific">Marinomonas pollencensis</name>
    <dbReference type="NCBI Taxonomy" id="491954"/>
    <lineage>
        <taxon>Bacteria</taxon>
        <taxon>Pseudomonadati</taxon>
        <taxon>Pseudomonadota</taxon>
        <taxon>Gammaproteobacteria</taxon>
        <taxon>Oceanospirillales</taxon>
        <taxon>Oceanospirillaceae</taxon>
        <taxon>Marinomonas</taxon>
    </lineage>
</organism>
<dbReference type="Gene3D" id="1.20.1060.10">
    <property type="entry name" value="Taq DNA Polymerase, Chain T, domain 4"/>
    <property type="match status" value="1"/>
</dbReference>
<evidence type="ECO:0000313" key="2">
    <source>
        <dbReference type="Proteomes" id="UP000256542"/>
    </source>
</evidence>
<reference evidence="1 2" key="1">
    <citation type="submission" date="2018-08" db="EMBL/GenBank/DDBJ databases">
        <title>Genomic Encyclopedia of Type Strains, Phase III (KMG-III): the genomes of soil and plant-associated and newly described type strains.</title>
        <authorList>
            <person name="Whitman W."/>
        </authorList>
    </citation>
    <scope>NUCLEOTIDE SEQUENCE [LARGE SCALE GENOMIC DNA]</scope>
    <source>
        <strain evidence="1 2">CECT 7375</strain>
    </source>
</reference>